<sequence length="118" mass="12393">MRLFCNISLTGMVISKSCSSSSSTLRSRLMAMAGSSTASRLLAAESPGLTGGRIVFGSSPCCWMARHSSRSDAVSRLGDTVIRKSSPWDDGGDERLWLRGGESVRTVKGTSAASIGFA</sequence>
<name>A0A8D8DLK4_CULPI</name>
<organism evidence="1">
    <name type="scientific">Culex pipiens</name>
    <name type="common">House mosquito</name>
    <dbReference type="NCBI Taxonomy" id="7175"/>
    <lineage>
        <taxon>Eukaryota</taxon>
        <taxon>Metazoa</taxon>
        <taxon>Ecdysozoa</taxon>
        <taxon>Arthropoda</taxon>
        <taxon>Hexapoda</taxon>
        <taxon>Insecta</taxon>
        <taxon>Pterygota</taxon>
        <taxon>Neoptera</taxon>
        <taxon>Endopterygota</taxon>
        <taxon>Diptera</taxon>
        <taxon>Nematocera</taxon>
        <taxon>Culicoidea</taxon>
        <taxon>Culicidae</taxon>
        <taxon>Culicinae</taxon>
        <taxon>Culicini</taxon>
        <taxon>Culex</taxon>
        <taxon>Culex</taxon>
    </lineage>
</organism>
<evidence type="ECO:0000313" key="1">
    <source>
        <dbReference type="EMBL" id="CAG6514667.1"/>
    </source>
</evidence>
<accession>A0A8D8DLK4</accession>
<reference evidence="1" key="1">
    <citation type="submission" date="2021-05" db="EMBL/GenBank/DDBJ databases">
        <authorList>
            <person name="Alioto T."/>
            <person name="Alioto T."/>
            <person name="Gomez Garrido J."/>
        </authorList>
    </citation>
    <scope>NUCLEOTIDE SEQUENCE</scope>
</reference>
<dbReference type="EMBL" id="HBUE01275556">
    <property type="protein sequence ID" value="CAG6566158.1"/>
    <property type="molecule type" value="Transcribed_RNA"/>
</dbReference>
<dbReference type="EMBL" id="HBUE01275553">
    <property type="protein sequence ID" value="CAG6566156.1"/>
    <property type="molecule type" value="Transcribed_RNA"/>
</dbReference>
<dbReference type="EMBL" id="HBUE01170156">
    <property type="protein sequence ID" value="CAG6514667.1"/>
    <property type="molecule type" value="Transcribed_RNA"/>
</dbReference>
<proteinExistence type="predicted"/>
<dbReference type="AlphaFoldDB" id="A0A8D8DLK4"/>
<dbReference type="EMBL" id="HBUE01141791">
    <property type="protein sequence ID" value="CAG6501103.1"/>
    <property type="molecule type" value="Transcribed_RNA"/>
</dbReference>
<dbReference type="EMBL" id="HBUE01170159">
    <property type="protein sequence ID" value="CAG6514669.1"/>
    <property type="molecule type" value="Transcribed_RNA"/>
</dbReference>
<protein>
    <submittedName>
        <fullName evidence="1">(northern house mosquito) hypothetical protein</fullName>
    </submittedName>
</protein>